<evidence type="ECO:0000313" key="1">
    <source>
        <dbReference type="EMBL" id="RDY01592.1"/>
    </source>
</evidence>
<organism evidence="1 2">
    <name type="scientific">Mucuna pruriens</name>
    <name type="common">Velvet bean</name>
    <name type="synonym">Dolichos pruriens</name>
    <dbReference type="NCBI Taxonomy" id="157652"/>
    <lineage>
        <taxon>Eukaryota</taxon>
        <taxon>Viridiplantae</taxon>
        <taxon>Streptophyta</taxon>
        <taxon>Embryophyta</taxon>
        <taxon>Tracheophyta</taxon>
        <taxon>Spermatophyta</taxon>
        <taxon>Magnoliopsida</taxon>
        <taxon>eudicotyledons</taxon>
        <taxon>Gunneridae</taxon>
        <taxon>Pentapetalae</taxon>
        <taxon>rosids</taxon>
        <taxon>fabids</taxon>
        <taxon>Fabales</taxon>
        <taxon>Fabaceae</taxon>
        <taxon>Papilionoideae</taxon>
        <taxon>50 kb inversion clade</taxon>
        <taxon>NPAAA clade</taxon>
        <taxon>indigoferoid/millettioid clade</taxon>
        <taxon>Phaseoleae</taxon>
        <taxon>Mucuna</taxon>
    </lineage>
</organism>
<dbReference type="AlphaFoldDB" id="A0A371HFS5"/>
<sequence>MFVKYNLQLEMRQNSREEKRDDSWITEKENSCLLIDASWMDAHECFDVHEGAPGKKRKRGPKNLNVK</sequence>
<gene>
    <name evidence="1" type="ORF">CR513_15066</name>
</gene>
<dbReference type="Proteomes" id="UP000257109">
    <property type="component" value="Unassembled WGS sequence"/>
</dbReference>
<feature type="non-terminal residue" evidence="1">
    <location>
        <position position="67"/>
    </location>
</feature>
<name>A0A371HFS5_MUCPR</name>
<dbReference type="EMBL" id="QJKJ01002732">
    <property type="protein sequence ID" value="RDY01592.1"/>
    <property type="molecule type" value="Genomic_DNA"/>
</dbReference>
<protein>
    <submittedName>
        <fullName evidence="1">Uncharacterized protein</fullName>
    </submittedName>
</protein>
<accession>A0A371HFS5</accession>
<evidence type="ECO:0000313" key="2">
    <source>
        <dbReference type="Proteomes" id="UP000257109"/>
    </source>
</evidence>
<dbReference type="OrthoDB" id="1930460at2759"/>
<comment type="caution">
    <text evidence="1">The sequence shown here is derived from an EMBL/GenBank/DDBJ whole genome shotgun (WGS) entry which is preliminary data.</text>
</comment>
<proteinExistence type="predicted"/>
<keyword evidence="2" id="KW-1185">Reference proteome</keyword>
<feature type="non-terminal residue" evidence="1">
    <location>
        <position position="1"/>
    </location>
</feature>
<reference evidence="1" key="1">
    <citation type="submission" date="2018-05" db="EMBL/GenBank/DDBJ databases">
        <title>Draft genome of Mucuna pruriens seed.</title>
        <authorList>
            <person name="Nnadi N.E."/>
            <person name="Vos R."/>
            <person name="Hasami M.H."/>
            <person name="Devisetty U.K."/>
            <person name="Aguiy J.C."/>
        </authorList>
    </citation>
    <scope>NUCLEOTIDE SEQUENCE [LARGE SCALE GENOMIC DNA]</scope>
    <source>
        <strain evidence="1">JCA_2017</strain>
    </source>
</reference>